<reference evidence="4" key="1">
    <citation type="submission" date="2025-08" db="UniProtKB">
        <authorList>
            <consortium name="RefSeq"/>
        </authorList>
    </citation>
    <scope>IDENTIFICATION</scope>
</reference>
<evidence type="ECO:0000256" key="1">
    <source>
        <dbReference type="SAM" id="MobiDB-lite"/>
    </source>
</evidence>
<dbReference type="AlphaFoldDB" id="A0A7E6EUZ3"/>
<keyword evidence="2" id="KW-0812">Transmembrane</keyword>
<dbReference type="KEGG" id="osn:118763608"/>
<sequence length="141" mass="16112">MKTKSFVWWMDDPWAALVALAAIIILLCLIGIIVVLFTWSRYTKYLNQYRIHHLASEPTDFVEPPNFLKDFETQSLNMYVPPDEAERDLGEINMTFEGDTLRRVEHQGADPGVASAVNPLFNNQPQDTQQKTGIKETTTIL</sequence>
<gene>
    <name evidence="4" type="primary">LOC118763608</name>
</gene>
<keyword evidence="3" id="KW-1185">Reference proteome</keyword>
<name>A0A7E6EUZ3_9MOLL</name>
<evidence type="ECO:0000313" key="3">
    <source>
        <dbReference type="Proteomes" id="UP000515154"/>
    </source>
</evidence>
<evidence type="ECO:0000256" key="2">
    <source>
        <dbReference type="SAM" id="Phobius"/>
    </source>
</evidence>
<evidence type="ECO:0000313" key="4">
    <source>
        <dbReference type="RefSeq" id="XP_036359179.1"/>
    </source>
</evidence>
<dbReference type="RefSeq" id="XP_036359179.1">
    <property type="nucleotide sequence ID" value="XM_036503286.1"/>
</dbReference>
<protein>
    <submittedName>
        <fullName evidence="4">Uncharacterized protein LOC118763608</fullName>
    </submittedName>
</protein>
<keyword evidence="2" id="KW-1133">Transmembrane helix</keyword>
<dbReference type="Proteomes" id="UP000515154">
    <property type="component" value="Linkage group LG5"/>
</dbReference>
<feature type="transmembrane region" description="Helical" evidence="2">
    <location>
        <begin position="14"/>
        <end position="39"/>
    </location>
</feature>
<proteinExistence type="predicted"/>
<accession>A0A7E6EUZ3</accession>
<feature type="region of interest" description="Disordered" evidence="1">
    <location>
        <begin position="122"/>
        <end position="141"/>
    </location>
</feature>
<keyword evidence="2" id="KW-0472">Membrane</keyword>
<organism evidence="3 4">
    <name type="scientific">Octopus sinensis</name>
    <name type="common">East Asian common octopus</name>
    <dbReference type="NCBI Taxonomy" id="2607531"/>
    <lineage>
        <taxon>Eukaryota</taxon>
        <taxon>Metazoa</taxon>
        <taxon>Spiralia</taxon>
        <taxon>Lophotrochozoa</taxon>
        <taxon>Mollusca</taxon>
        <taxon>Cephalopoda</taxon>
        <taxon>Coleoidea</taxon>
        <taxon>Octopodiformes</taxon>
        <taxon>Octopoda</taxon>
        <taxon>Incirrata</taxon>
        <taxon>Octopodidae</taxon>
        <taxon>Octopus</taxon>
    </lineage>
</organism>